<name>A0A0A9YF11_LYGHE</name>
<evidence type="ECO:0000313" key="4">
    <source>
        <dbReference type="EMBL" id="JAG31627.1"/>
    </source>
</evidence>
<reference evidence="4" key="1">
    <citation type="journal article" date="2014" name="PLoS ONE">
        <title>Transcriptome-Based Identification of ABC Transporters in the Western Tarnished Plant Bug Lygus hesperus.</title>
        <authorList>
            <person name="Hull J.J."/>
            <person name="Chaney K."/>
            <person name="Geib S.M."/>
            <person name="Fabrick J.A."/>
            <person name="Brent C.S."/>
            <person name="Walsh D."/>
            <person name="Lavine L.C."/>
        </authorList>
    </citation>
    <scope>NUCLEOTIDE SEQUENCE</scope>
</reference>
<evidence type="ECO:0000256" key="1">
    <source>
        <dbReference type="SAM" id="MobiDB-lite"/>
    </source>
</evidence>
<dbReference type="AlphaFoldDB" id="A0A0A9YF11"/>
<sequence length="312" mass="33988">MVIWERLILLCILVKSNFAQNIDWCSKELECIDKFGRVHKNVLCGADPVKVNTSSILTEDNRKYLLQRHNIYRNTHAGGVYKWAPPANIRQFTWDDTLEKMATRSAFNCPVENADEFECRKTPEYPVVGQNYGRVSNPRTVDPPPLAEVTTDWVNSQKDAETSPDIVIYKLILNYEAGLWSPAVRMMWAETIKMGCGYVKCLLYSERHMRLTEHVGLVCNYAPGEQVTKPIYKIGTVCTGCPSGTKCNPKSIYANLCAAAGDPADDSLRPTPGPGPAPGPSPEPGPGPGPSPEPGPGPSPGPSPGPGPGPGP</sequence>
<reference evidence="4" key="2">
    <citation type="submission" date="2014-07" db="EMBL/GenBank/DDBJ databases">
        <authorList>
            <person name="Hull J."/>
        </authorList>
    </citation>
    <scope>NUCLEOTIDE SEQUENCE</scope>
</reference>
<proteinExistence type="predicted"/>
<dbReference type="EMBL" id="GBHO01011977">
    <property type="protein sequence ID" value="JAG31627.1"/>
    <property type="molecule type" value="Transcribed_RNA"/>
</dbReference>
<dbReference type="GO" id="GO:0005576">
    <property type="term" value="C:extracellular region"/>
    <property type="evidence" value="ECO:0007669"/>
    <property type="project" value="UniProtKB-SubCell"/>
</dbReference>
<feature type="non-terminal residue" evidence="4">
    <location>
        <position position="312"/>
    </location>
</feature>
<keyword evidence="2" id="KW-0732">Signal</keyword>
<dbReference type="Pfam" id="PF00188">
    <property type="entry name" value="CAP"/>
    <property type="match status" value="1"/>
</dbReference>
<gene>
    <name evidence="4" type="primary">VA5_14</name>
    <name evidence="4" type="ORF">CM83_18443</name>
</gene>
<feature type="chain" id="PRO_5002053501" evidence="2">
    <location>
        <begin position="20"/>
        <end position="312"/>
    </location>
</feature>
<feature type="region of interest" description="Disordered" evidence="1">
    <location>
        <begin position="263"/>
        <end position="312"/>
    </location>
</feature>
<dbReference type="SUPFAM" id="SSF55797">
    <property type="entry name" value="PR-1-like"/>
    <property type="match status" value="1"/>
</dbReference>
<feature type="domain" description="SCP" evidence="3">
    <location>
        <begin position="60"/>
        <end position="229"/>
    </location>
</feature>
<dbReference type="InterPro" id="IPR035940">
    <property type="entry name" value="CAP_sf"/>
</dbReference>
<dbReference type="SMART" id="SM00198">
    <property type="entry name" value="SCP"/>
    <property type="match status" value="1"/>
</dbReference>
<dbReference type="CDD" id="cd05380">
    <property type="entry name" value="CAP_euk"/>
    <property type="match status" value="1"/>
</dbReference>
<feature type="signal peptide" evidence="2">
    <location>
        <begin position="1"/>
        <end position="19"/>
    </location>
</feature>
<feature type="compositionally biased region" description="Pro residues" evidence="1">
    <location>
        <begin position="271"/>
        <end position="312"/>
    </location>
</feature>
<accession>A0A0A9YF11</accession>
<organism evidence="4">
    <name type="scientific">Lygus hesperus</name>
    <name type="common">Western plant bug</name>
    <dbReference type="NCBI Taxonomy" id="30085"/>
    <lineage>
        <taxon>Eukaryota</taxon>
        <taxon>Metazoa</taxon>
        <taxon>Ecdysozoa</taxon>
        <taxon>Arthropoda</taxon>
        <taxon>Hexapoda</taxon>
        <taxon>Insecta</taxon>
        <taxon>Pterygota</taxon>
        <taxon>Neoptera</taxon>
        <taxon>Paraneoptera</taxon>
        <taxon>Hemiptera</taxon>
        <taxon>Heteroptera</taxon>
        <taxon>Panheteroptera</taxon>
        <taxon>Cimicomorpha</taxon>
        <taxon>Miridae</taxon>
        <taxon>Mirini</taxon>
        <taxon>Lygus</taxon>
    </lineage>
</organism>
<dbReference type="PANTHER" id="PTHR10334">
    <property type="entry name" value="CYSTEINE-RICH SECRETORY PROTEIN-RELATED"/>
    <property type="match status" value="1"/>
</dbReference>
<protein>
    <submittedName>
        <fullName evidence="4">Venom allergen 5</fullName>
    </submittedName>
</protein>
<evidence type="ECO:0000256" key="2">
    <source>
        <dbReference type="SAM" id="SignalP"/>
    </source>
</evidence>
<dbReference type="InterPro" id="IPR014044">
    <property type="entry name" value="CAP_dom"/>
</dbReference>
<dbReference type="InterPro" id="IPR001283">
    <property type="entry name" value="CRISP-related"/>
</dbReference>
<dbReference type="Gene3D" id="3.40.33.10">
    <property type="entry name" value="CAP"/>
    <property type="match status" value="1"/>
</dbReference>
<evidence type="ECO:0000259" key="3">
    <source>
        <dbReference type="SMART" id="SM00198"/>
    </source>
</evidence>